<dbReference type="EMBL" id="JBHSPX010000009">
    <property type="protein sequence ID" value="MFC6067024.1"/>
    <property type="molecule type" value="Genomic_DNA"/>
</dbReference>
<name>A0ABW1MT57_9ACTN</name>
<evidence type="ECO:0000256" key="1">
    <source>
        <dbReference type="SAM" id="MobiDB-lite"/>
    </source>
</evidence>
<evidence type="ECO:0000259" key="2">
    <source>
        <dbReference type="Pfam" id="PF05713"/>
    </source>
</evidence>
<feature type="region of interest" description="Disordered" evidence="1">
    <location>
        <begin position="1"/>
        <end position="60"/>
    </location>
</feature>
<dbReference type="Proteomes" id="UP001596139">
    <property type="component" value="Unassembled WGS sequence"/>
</dbReference>
<reference evidence="4" key="1">
    <citation type="journal article" date="2019" name="Int. J. Syst. Evol. Microbiol.">
        <title>The Global Catalogue of Microorganisms (GCM) 10K type strain sequencing project: providing services to taxonomists for standard genome sequencing and annotation.</title>
        <authorList>
            <consortium name="The Broad Institute Genomics Platform"/>
            <consortium name="The Broad Institute Genome Sequencing Center for Infectious Disease"/>
            <person name="Wu L."/>
            <person name="Ma J."/>
        </authorList>
    </citation>
    <scope>NUCLEOTIDE SEQUENCE [LARGE SCALE GENOMIC DNA]</scope>
    <source>
        <strain evidence="4">CGMCC 1.15180</strain>
    </source>
</reference>
<dbReference type="RefSeq" id="WP_382467534.1">
    <property type="nucleotide sequence ID" value="NZ_JBHSPX010000009.1"/>
</dbReference>
<comment type="caution">
    <text evidence="3">The sequence shown here is derived from an EMBL/GenBank/DDBJ whole genome shotgun (WGS) entry which is preliminary data.</text>
</comment>
<dbReference type="Pfam" id="PF05713">
    <property type="entry name" value="MobC"/>
    <property type="match status" value="1"/>
</dbReference>
<keyword evidence="4" id="KW-1185">Reference proteome</keyword>
<dbReference type="InterPro" id="IPR008687">
    <property type="entry name" value="MobC"/>
</dbReference>
<feature type="compositionally biased region" description="Basic and acidic residues" evidence="1">
    <location>
        <begin position="35"/>
        <end position="48"/>
    </location>
</feature>
<evidence type="ECO:0000313" key="3">
    <source>
        <dbReference type="EMBL" id="MFC6067024.1"/>
    </source>
</evidence>
<accession>A0ABW1MT57</accession>
<feature type="compositionally biased region" description="Basic and acidic residues" evidence="1">
    <location>
        <begin position="15"/>
        <end position="27"/>
    </location>
</feature>
<feature type="non-terminal residue" evidence="3">
    <location>
        <position position="1"/>
    </location>
</feature>
<feature type="domain" description="Bacterial mobilisation" evidence="2">
    <location>
        <begin position="124"/>
        <end position="148"/>
    </location>
</feature>
<sequence>EGVSQGHAPTPGEAGEARHQEAPDRAATEGGSQLKEGETPRAVVETRMRPRLRQSQQRDRVRSVRLTADELAAVQRAAATMGLRVAGFLADAAVAVARAQEGPQSWLMNQRTLVEELMNASAHLARVGNNLNQVARVLNSGGQTSYAQDAIARVLRAAARVEVAATEIAKR</sequence>
<proteinExistence type="predicted"/>
<evidence type="ECO:0000313" key="4">
    <source>
        <dbReference type="Proteomes" id="UP001596139"/>
    </source>
</evidence>
<protein>
    <submittedName>
        <fullName evidence="3">Plasmid mobilization relaxosome protein MobC</fullName>
    </submittedName>
</protein>
<gene>
    <name evidence="3" type="primary">mobC</name>
    <name evidence="3" type="ORF">ACFP4F_31395</name>
</gene>
<organism evidence="3 4">
    <name type="scientific">Streptomyces ochraceiscleroticus</name>
    <dbReference type="NCBI Taxonomy" id="47761"/>
    <lineage>
        <taxon>Bacteria</taxon>
        <taxon>Bacillati</taxon>
        <taxon>Actinomycetota</taxon>
        <taxon>Actinomycetes</taxon>
        <taxon>Kitasatosporales</taxon>
        <taxon>Streptomycetaceae</taxon>
        <taxon>Streptomyces</taxon>
    </lineage>
</organism>